<protein>
    <submittedName>
        <fullName evidence="2">Uncharacterized protein</fullName>
    </submittedName>
</protein>
<dbReference type="Proteomes" id="UP000320940">
    <property type="component" value="Segment"/>
</dbReference>
<sequence length="48" mass="5485">MKNLRKAMQNLVAKNDFNKGGAHKDKKRASKDSKRKQKHKGKDNECSS</sequence>
<keyword evidence="3" id="KW-1185">Reference proteome</keyword>
<evidence type="ECO:0000313" key="2">
    <source>
        <dbReference type="EMBL" id="QDB71913.1"/>
    </source>
</evidence>
<feature type="compositionally biased region" description="Basic residues" evidence="1">
    <location>
        <begin position="24"/>
        <end position="41"/>
    </location>
</feature>
<evidence type="ECO:0000256" key="1">
    <source>
        <dbReference type="SAM" id="MobiDB-lite"/>
    </source>
</evidence>
<dbReference type="EMBL" id="MN044033">
    <property type="protein sequence ID" value="QDB71913.1"/>
    <property type="molecule type" value="Genomic_DNA"/>
</dbReference>
<feature type="region of interest" description="Disordered" evidence="1">
    <location>
        <begin position="1"/>
        <end position="48"/>
    </location>
</feature>
<reference evidence="3" key="1">
    <citation type="submission" date="2019-06" db="EMBL/GenBank/DDBJ databases">
        <title>Complete genome of the novel Klebsiella pneumoniae phage Marfa.</title>
        <authorList>
            <person name="Harb L."/>
            <person name="Boeckman J."/>
            <person name="Newkirk H."/>
            <person name="Liu M."/>
            <person name="Gill J."/>
            <person name="Ramsey J."/>
        </authorList>
    </citation>
    <scope>NUCLEOTIDE SEQUENCE [LARGE SCALE GENOMIC DNA]</scope>
</reference>
<organism evidence="2 3">
    <name type="scientific">Klebsiella phage Marfa</name>
    <dbReference type="NCBI Taxonomy" id="2587809"/>
    <lineage>
        <taxon>Viruses</taxon>
        <taxon>Duplodnaviria</taxon>
        <taxon>Heunggongvirae</taxon>
        <taxon>Uroviricota</taxon>
        <taxon>Caudoviricetes</taxon>
        <taxon>Marfavirus</taxon>
        <taxon>Marfavirus marfa</taxon>
    </lineage>
</organism>
<gene>
    <name evidence="2" type="ORF">CPT_Marfa_268</name>
</gene>
<name>A0A4Y5TS87_9CAUD</name>
<proteinExistence type="predicted"/>
<dbReference type="InterPro" id="IPR055654">
    <property type="entry name" value="DUF7230"/>
</dbReference>
<evidence type="ECO:0000313" key="3">
    <source>
        <dbReference type="Proteomes" id="UP000320940"/>
    </source>
</evidence>
<dbReference type="Pfam" id="PF23876">
    <property type="entry name" value="DUF7230"/>
    <property type="match status" value="1"/>
</dbReference>
<accession>A0A4Y5TS87</accession>